<sequence>MDHEDWKGYLSLVIPLFNEEKNLLPLYTRLKEALKEYRGSYEIIFVDDGSTDHSYDILEELSKKDETTKVIQLRGNQGKSSALEIGFQQAQGEIVITLDADLQADPVDIPLFLEKLEEGFDLVSGWRNERRDDYWKIFSSFLFNKITAFITGVNLHDFNCGYKAYRRDVLNQIELLPDFHRFIPVLAALQGYSVGEIKVHHHPRFEGHSKYGLARYPAGFFNLITIIFLRKYATKP</sequence>
<dbReference type="EMBL" id="JACQWF010000343">
    <property type="protein sequence ID" value="MBI4596259.1"/>
    <property type="molecule type" value="Genomic_DNA"/>
</dbReference>
<evidence type="ECO:0000256" key="6">
    <source>
        <dbReference type="ARBA" id="ARBA00022989"/>
    </source>
</evidence>
<feature type="domain" description="Glycosyltransferase 2-like" evidence="8">
    <location>
        <begin position="11"/>
        <end position="172"/>
    </location>
</feature>
<accession>A0A933GP31</accession>
<keyword evidence="7" id="KW-0472">Membrane</keyword>
<name>A0A933GP31_UNCTE</name>
<evidence type="ECO:0000313" key="10">
    <source>
        <dbReference type="Proteomes" id="UP000772181"/>
    </source>
</evidence>
<evidence type="ECO:0000256" key="2">
    <source>
        <dbReference type="ARBA" id="ARBA00022676"/>
    </source>
</evidence>
<evidence type="ECO:0000256" key="3">
    <source>
        <dbReference type="ARBA" id="ARBA00022679"/>
    </source>
</evidence>
<dbReference type="PANTHER" id="PTHR48090">
    <property type="entry name" value="UNDECAPRENYL-PHOSPHATE 4-DEOXY-4-FORMAMIDO-L-ARABINOSE TRANSFERASE-RELATED"/>
    <property type="match status" value="1"/>
</dbReference>
<gene>
    <name evidence="9" type="ORF">HY730_07795</name>
</gene>
<evidence type="ECO:0000256" key="5">
    <source>
        <dbReference type="ARBA" id="ARBA00022985"/>
    </source>
</evidence>
<dbReference type="Pfam" id="PF00535">
    <property type="entry name" value="Glycos_transf_2"/>
    <property type="match status" value="1"/>
</dbReference>
<keyword evidence="5" id="KW-0448">Lipopolysaccharide biosynthesis</keyword>
<dbReference type="InterPro" id="IPR029044">
    <property type="entry name" value="Nucleotide-diphossugar_trans"/>
</dbReference>
<dbReference type="InterPro" id="IPR001173">
    <property type="entry name" value="Glyco_trans_2-like"/>
</dbReference>
<keyword evidence="1" id="KW-1003">Cell membrane</keyword>
<comment type="caution">
    <text evidence="9">The sequence shown here is derived from an EMBL/GenBank/DDBJ whole genome shotgun (WGS) entry which is preliminary data.</text>
</comment>
<reference evidence="9" key="1">
    <citation type="submission" date="2020-07" db="EMBL/GenBank/DDBJ databases">
        <title>Huge and variable diversity of episymbiotic CPR bacteria and DPANN archaea in groundwater ecosystems.</title>
        <authorList>
            <person name="He C.Y."/>
            <person name="Keren R."/>
            <person name="Whittaker M."/>
            <person name="Farag I.F."/>
            <person name="Doudna J."/>
            <person name="Cate J.H.D."/>
            <person name="Banfield J.F."/>
        </authorList>
    </citation>
    <scope>NUCLEOTIDE SEQUENCE</scope>
    <source>
        <strain evidence="9">NC_groundwater_1482_Ag_S-0.65um_47_24</strain>
    </source>
</reference>
<evidence type="ECO:0000256" key="7">
    <source>
        <dbReference type="ARBA" id="ARBA00023136"/>
    </source>
</evidence>
<keyword evidence="6" id="KW-1133">Transmembrane helix</keyword>
<protein>
    <submittedName>
        <fullName evidence="9">Glycosyltransferase family 2 protein</fullName>
    </submittedName>
</protein>
<dbReference type="GO" id="GO:0005886">
    <property type="term" value="C:plasma membrane"/>
    <property type="evidence" value="ECO:0007669"/>
    <property type="project" value="TreeGrafter"/>
</dbReference>
<dbReference type="InterPro" id="IPR050256">
    <property type="entry name" value="Glycosyltransferase_2"/>
</dbReference>
<evidence type="ECO:0000313" key="9">
    <source>
        <dbReference type="EMBL" id="MBI4596259.1"/>
    </source>
</evidence>
<dbReference type="CDD" id="cd04187">
    <property type="entry name" value="DPM1_like_bac"/>
    <property type="match status" value="1"/>
</dbReference>
<feature type="non-terminal residue" evidence="9">
    <location>
        <position position="236"/>
    </location>
</feature>
<dbReference type="GO" id="GO:0009103">
    <property type="term" value="P:lipopolysaccharide biosynthetic process"/>
    <property type="evidence" value="ECO:0007669"/>
    <property type="project" value="UniProtKB-KW"/>
</dbReference>
<dbReference type="Gene3D" id="3.90.550.10">
    <property type="entry name" value="Spore Coat Polysaccharide Biosynthesis Protein SpsA, Chain A"/>
    <property type="match status" value="1"/>
</dbReference>
<keyword evidence="2" id="KW-0328">Glycosyltransferase</keyword>
<dbReference type="Proteomes" id="UP000772181">
    <property type="component" value="Unassembled WGS sequence"/>
</dbReference>
<evidence type="ECO:0000259" key="8">
    <source>
        <dbReference type="Pfam" id="PF00535"/>
    </source>
</evidence>
<evidence type="ECO:0000256" key="1">
    <source>
        <dbReference type="ARBA" id="ARBA00022475"/>
    </source>
</evidence>
<keyword evidence="4" id="KW-0812">Transmembrane</keyword>
<dbReference type="PANTHER" id="PTHR48090:SF3">
    <property type="entry name" value="UNDECAPRENYL-PHOSPHATE 4-DEOXY-4-FORMAMIDO-L-ARABINOSE TRANSFERASE"/>
    <property type="match status" value="1"/>
</dbReference>
<dbReference type="GO" id="GO:0099621">
    <property type="term" value="F:undecaprenyl-phosphate 4-deoxy-4-formamido-L-arabinose transferase activity"/>
    <property type="evidence" value="ECO:0007669"/>
    <property type="project" value="TreeGrafter"/>
</dbReference>
<dbReference type="AlphaFoldDB" id="A0A933GP31"/>
<evidence type="ECO:0000256" key="4">
    <source>
        <dbReference type="ARBA" id="ARBA00022692"/>
    </source>
</evidence>
<organism evidence="9 10">
    <name type="scientific">Tectimicrobiota bacterium</name>
    <dbReference type="NCBI Taxonomy" id="2528274"/>
    <lineage>
        <taxon>Bacteria</taxon>
        <taxon>Pseudomonadati</taxon>
        <taxon>Nitrospinota/Tectimicrobiota group</taxon>
        <taxon>Candidatus Tectimicrobiota</taxon>
    </lineage>
</organism>
<keyword evidence="3" id="KW-0808">Transferase</keyword>
<proteinExistence type="predicted"/>
<dbReference type="SUPFAM" id="SSF53448">
    <property type="entry name" value="Nucleotide-diphospho-sugar transferases"/>
    <property type="match status" value="1"/>
</dbReference>